<evidence type="ECO:0000313" key="2">
    <source>
        <dbReference type="EMBL" id="ARN81938.1"/>
    </source>
</evidence>
<proteinExistence type="predicted"/>
<dbReference type="EMBL" id="CP019948">
    <property type="protein sequence ID" value="ARN81938.1"/>
    <property type="molecule type" value="Genomic_DNA"/>
</dbReference>
<evidence type="ECO:0000313" key="3">
    <source>
        <dbReference type="Proteomes" id="UP000193978"/>
    </source>
</evidence>
<dbReference type="Proteomes" id="UP000193978">
    <property type="component" value="Chromosome"/>
</dbReference>
<name>A0A1W6MWG5_9HYPH</name>
<dbReference type="InterPro" id="IPR048469">
    <property type="entry name" value="YchJ-like_M"/>
</dbReference>
<dbReference type="OrthoDB" id="21421at2"/>
<dbReference type="Pfam" id="PF02810">
    <property type="entry name" value="SEC-C"/>
    <property type="match status" value="1"/>
</dbReference>
<dbReference type="RefSeq" id="WP_085772054.1">
    <property type="nucleotide sequence ID" value="NZ_AP027149.1"/>
</dbReference>
<dbReference type="Pfam" id="PF17775">
    <property type="entry name" value="YchJ_M-like"/>
    <property type="match status" value="1"/>
</dbReference>
<dbReference type="SUPFAM" id="SSF103642">
    <property type="entry name" value="Sec-C motif"/>
    <property type="match status" value="1"/>
</dbReference>
<sequence length="171" mass="19014">MTEKPCPCRVKDKEPLPYATCCAPILEEGKPAPTAEALMRARYSAFALGKIDFLYDSLAPESRHDFDRKAVQHWATQSQWLGLDILSTEDGKAGDKEGYVEFVAHFSLDGNEQAHRERSKFRADETTGGWCFLEEANRKPEPVVKGKQPGRNDPCPCGSGKKFKKCCAMAA</sequence>
<dbReference type="SUPFAM" id="SSF54427">
    <property type="entry name" value="NTF2-like"/>
    <property type="match status" value="1"/>
</dbReference>
<dbReference type="PANTHER" id="PTHR33747:SF1">
    <property type="entry name" value="ADENYLATE CYCLASE-ASSOCIATED CAP C-TERMINAL DOMAIN-CONTAINING PROTEIN"/>
    <property type="match status" value="1"/>
</dbReference>
<organism evidence="2 3">
    <name type="scientific">Methylocystis bryophila</name>
    <dbReference type="NCBI Taxonomy" id="655015"/>
    <lineage>
        <taxon>Bacteria</taxon>
        <taxon>Pseudomonadati</taxon>
        <taxon>Pseudomonadota</taxon>
        <taxon>Alphaproteobacteria</taxon>
        <taxon>Hyphomicrobiales</taxon>
        <taxon>Methylocystaceae</taxon>
        <taxon>Methylocystis</taxon>
    </lineage>
</organism>
<gene>
    <name evidence="2" type="ORF">B1812_13535</name>
</gene>
<dbReference type="PANTHER" id="PTHR33747">
    <property type="entry name" value="UPF0225 PROTEIN SCO1677"/>
    <property type="match status" value="1"/>
</dbReference>
<dbReference type="InterPro" id="IPR004027">
    <property type="entry name" value="SEC_C_motif"/>
</dbReference>
<dbReference type="InterPro" id="IPR032710">
    <property type="entry name" value="NTF2-like_dom_sf"/>
</dbReference>
<keyword evidence="3" id="KW-1185">Reference proteome</keyword>
<feature type="domain" description="YchJ-like middle NTF2-like" evidence="1">
    <location>
        <begin position="34"/>
        <end position="134"/>
    </location>
</feature>
<dbReference type="AlphaFoldDB" id="A0A1W6MWG5"/>
<reference evidence="2 3" key="1">
    <citation type="submission" date="2017-02" db="EMBL/GenBank/DDBJ databases">
        <authorList>
            <person name="Peterson S.W."/>
        </authorList>
    </citation>
    <scope>NUCLEOTIDE SEQUENCE [LARGE SCALE GENOMIC DNA]</scope>
    <source>
        <strain evidence="2 3">S285</strain>
    </source>
</reference>
<dbReference type="Gene3D" id="3.10.450.50">
    <property type="match status" value="1"/>
</dbReference>
<evidence type="ECO:0000259" key="1">
    <source>
        <dbReference type="Pfam" id="PF17775"/>
    </source>
</evidence>
<protein>
    <recommendedName>
        <fullName evidence="1">YchJ-like middle NTF2-like domain-containing protein</fullName>
    </recommendedName>
</protein>
<accession>A0A1W6MWG5</accession>
<dbReference type="KEGG" id="mbry:B1812_13535"/>